<feature type="transmembrane region" description="Helical" evidence="6">
    <location>
        <begin position="130"/>
        <end position="157"/>
    </location>
</feature>
<name>A0A9X3F485_9BACT</name>
<dbReference type="GO" id="GO:0005886">
    <property type="term" value="C:plasma membrane"/>
    <property type="evidence" value="ECO:0007669"/>
    <property type="project" value="UniProtKB-SubCell"/>
</dbReference>
<organism evidence="8 9">
    <name type="scientific">Draconibacterium aestuarii</name>
    <dbReference type="NCBI Taxonomy" id="2998507"/>
    <lineage>
        <taxon>Bacteria</taxon>
        <taxon>Pseudomonadati</taxon>
        <taxon>Bacteroidota</taxon>
        <taxon>Bacteroidia</taxon>
        <taxon>Marinilabiliales</taxon>
        <taxon>Prolixibacteraceae</taxon>
        <taxon>Draconibacterium</taxon>
    </lineage>
</organism>
<keyword evidence="4 6" id="KW-1133">Transmembrane helix</keyword>
<comment type="caution">
    <text evidence="8">The sequence shown here is derived from an EMBL/GenBank/DDBJ whole genome shotgun (WGS) entry which is preliminary data.</text>
</comment>
<gene>
    <name evidence="8" type="ORF">OU798_08285</name>
</gene>
<dbReference type="RefSeq" id="WP_343332669.1">
    <property type="nucleotide sequence ID" value="NZ_JAPOHD010000015.1"/>
</dbReference>
<dbReference type="Proteomes" id="UP001145087">
    <property type="component" value="Unassembled WGS sequence"/>
</dbReference>
<keyword evidence="5 6" id="KW-0472">Membrane</keyword>
<keyword evidence="2" id="KW-1003">Cell membrane</keyword>
<evidence type="ECO:0000313" key="9">
    <source>
        <dbReference type="Proteomes" id="UP001145087"/>
    </source>
</evidence>
<reference evidence="8" key="1">
    <citation type="submission" date="2022-11" db="EMBL/GenBank/DDBJ databases">
        <title>Marilongibacter aestuarii gen. nov., sp. nov., isolated from tidal flat sediment.</title>
        <authorList>
            <person name="Jiayan W."/>
        </authorList>
    </citation>
    <scope>NUCLEOTIDE SEQUENCE</scope>
    <source>
        <strain evidence="8">Z1-6</strain>
    </source>
</reference>
<feature type="transmembrane region" description="Helical" evidence="6">
    <location>
        <begin position="108"/>
        <end position="124"/>
    </location>
</feature>
<evidence type="ECO:0000256" key="5">
    <source>
        <dbReference type="ARBA" id="ARBA00023136"/>
    </source>
</evidence>
<sequence>MKKTFTINISGSVFHIEEDAYEVLQKYMMKLKQHFGNSEEGKEITADIEARIAELFIERSTNEKNVVTLEWVNKVIETMGTFEDYTDEDSEAPAQEQTKRKRRLYRDPEQSVLGGVCSGLAAYFNMDIAILRLIVVLLFFVTSGGALLAYIILWIAVPKAVNTSQRLEMRGEEVTVKNIEKFIKDEVNSVKESYNKFRKSGFFSKKRESQT</sequence>
<evidence type="ECO:0000313" key="8">
    <source>
        <dbReference type="EMBL" id="MCY1720336.1"/>
    </source>
</evidence>
<keyword evidence="9" id="KW-1185">Reference proteome</keyword>
<dbReference type="AlphaFoldDB" id="A0A9X3F485"/>
<keyword evidence="3 6" id="KW-0812">Transmembrane</keyword>
<evidence type="ECO:0000256" key="2">
    <source>
        <dbReference type="ARBA" id="ARBA00022475"/>
    </source>
</evidence>
<dbReference type="InterPro" id="IPR007168">
    <property type="entry name" value="Phageshock_PspC_N"/>
</dbReference>
<evidence type="ECO:0000256" key="1">
    <source>
        <dbReference type="ARBA" id="ARBA00004162"/>
    </source>
</evidence>
<evidence type="ECO:0000259" key="7">
    <source>
        <dbReference type="Pfam" id="PF04024"/>
    </source>
</evidence>
<dbReference type="PANTHER" id="PTHR33885">
    <property type="entry name" value="PHAGE SHOCK PROTEIN C"/>
    <property type="match status" value="1"/>
</dbReference>
<dbReference type="EMBL" id="JAPOHD010000015">
    <property type="protein sequence ID" value="MCY1720336.1"/>
    <property type="molecule type" value="Genomic_DNA"/>
</dbReference>
<accession>A0A9X3F485</accession>
<proteinExistence type="predicted"/>
<comment type="subcellular location">
    <subcellularLocation>
        <location evidence="1">Cell membrane</location>
        <topology evidence="1">Single-pass membrane protein</topology>
    </subcellularLocation>
</comment>
<dbReference type="InterPro" id="IPR052027">
    <property type="entry name" value="PspC"/>
</dbReference>
<dbReference type="PANTHER" id="PTHR33885:SF3">
    <property type="entry name" value="PHAGE SHOCK PROTEIN C"/>
    <property type="match status" value="1"/>
</dbReference>
<evidence type="ECO:0000256" key="4">
    <source>
        <dbReference type="ARBA" id="ARBA00022989"/>
    </source>
</evidence>
<dbReference type="Pfam" id="PF04024">
    <property type="entry name" value="PspC"/>
    <property type="match status" value="1"/>
</dbReference>
<feature type="domain" description="Phage shock protein PspC N-terminal" evidence="7">
    <location>
        <begin position="102"/>
        <end position="160"/>
    </location>
</feature>
<protein>
    <submittedName>
        <fullName evidence="8">PspC domain-containing protein</fullName>
    </submittedName>
</protein>
<evidence type="ECO:0000256" key="6">
    <source>
        <dbReference type="SAM" id="Phobius"/>
    </source>
</evidence>
<evidence type="ECO:0000256" key="3">
    <source>
        <dbReference type="ARBA" id="ARBA00022692"/>
    </source>
</evidence>